<evidence type="ECO:0000259" key="1">
    <source>
        <dbReference type="PROSITE" id="PS51782"/>
    </source>
</evidence>
<dbReference type="Pfam" id="PF01476">
    <property type="entry name" value="LysM"/>
    <property type="match status" value="1"/>
</dbReference>
<feature type="domain" description="LysM" evidence="1">
    <location>
        <begin position="14"/>
        <end position="58"/>
    </location>
</feature>
<organism evidence="2">
    <name type="scientific">Neobacillus citreus</name>
    <dbReference type="NCBI Taxonomy" id="2833578"/>
    <lineage>
        <taxon>Bacteria</taxon>
        <taxon>Bacillati</taxon>
        <taxon>Bacillota</taxon>
        <taxon>Bacilli</taxon>
        <taxon>Bacillales</taxon>
        <taxon>Bacillaceae</taxon>
        <taxon>Neobacillus</taxon>
    </lineage>
</organism>
<dbReference type="EMBL" id="JAGYPE010000001">
    <property type="protein sequence ID" value="MBS4180743.1"/>
    <property type="molecule type" value="Genomic_DNA"/>
</dbReference>
<dbReference type="PROSITE" id="PS51782">
    <property type="entry name" value="LYSM"/>
    <property type="match status" value="1"/>
</dbReference>
<dbReference type="CDD" id="cd00118">
    <property type="entry name" value="LysM"/>
    <property type="match status" value="1"/>
</dbReference>
<reference evidence="2" key="1">
    <citation type="submission" date="2021-05" db="EMBL/GenBank/DDBJ databases">
        <title>Novel Bacillus species.</title>
        <authorList>
            <person name="Liu G."/>
        </authorList>
    </citation>
    <scope>NUCLEOTIDE SEQUENCE</scope>
    <source>
        <strain evidence="2">FJAT-50051</strain>
    </source>
</reference>
<dbReference type="Gene3D" id="3.10.350.10">
    <property type="entry name" value="LysM domain"/>
    <property type="match status" value="1"/>
</dbReference>
<accession>A0A942Y7Y4</accession>
<evidence type="ECO:0000313" key="2">
    <source>
        <dbReference type="EMBL" id="MBS4180743.1"/>
    </source>
</evidence>
<protein>
    <submittedName>
        <fullName evidence="2">LysM peptidoglycan-binding domain-containing protein</fullName>
    </submittedName>
</protein>
<name>A0A942Y7Y4_9BACI</name>
<dbReference type="InterPro" id="IPR036779">
    <property type="entry name" value="LysM_dom_sf"/>
</dbReference>
<dbReference type="InterPro" id="IPR018392">
    <property type="entry name" value="LysM"/>
</dbReference>
<sequence length="83" mass="9144">MFGFFQSIQTYAQVIYETKYGDTLTNIAIQYKTKPEAIAKLNGLKKDAHLVVGQALLISGSSCICSPKRNTVYGYGVIIHGQQ</sequence>
<gene>
    <name evidence="2" type="ORF">KHB02_04975</name>
</gene>
<comment type="caution">
    <text evidence="2">The sequence shown here is derived from an EMBL/GenBank/DDBJ whole genome shotgun (WGS) entry which is preliminary data.</text>
</comment>
<dbReference type="SMART" id="SM00257">
    <property type="entry name" value="LysM"/>
    <property type="match status" value="1"/>
</dbReference>
<proteinExistence type="predicted"/>
<dbReference type="AlphaFoldDB" id="A0A942Y7Y4"/>
<dbReference type="SUPFAM" id="SSF54106">
    <property type="entry name" value="LysM domain"/>
    <property type="match status" value="1"/>
</dbReference>